<dbReference type="STRING" id="4829.A0A168PJ24"/>
<dbReference type="AlphaFoldDB" id="A0A168PJ24"/>
<dbReference type="Gene3D" id="1.10.489.10">
    <property type="entry name" value="Chloroperoxidase-like"/>
    <property type="match status" value="1"/>
</dbReference>
<evidence type="ECO:0000256" key="5">
    <source>
        <dbReference type="ARBA" id="ARBA00023002"/>
    </source>
</evidence>
<keyword evidence="11" id="KW-1185">Reference proteome</keyword>
<keyword evidence="8" id="KW-0472">Membrane</keyword>
<dbReference type="SUPFAM" id="SSF47571">
    <property type="entry name" value="Cloroperoxidase"/>
    <property type="match status" value="1"/>
</dbReference>
<name>A0A168PJ24_ABSGL</name>
<keyword evidence="6" id="KW-0408">Iron</keyword>
<keyword evidence="4" id="KW-0479">Metal-binding</keyword>
<dbReference type="Proteomes" id="UP000078561">
    <property type="component" value="Unassembled WGS sequence"/>
</dbReference>
<keyword evidence="8" id="KW-1133">Transmembrane helix</keyword>
<evidence type="ECO:0000313" key="10">
    <source>
        <dbReference type="EMBL" id="SAM02487.1"/>
    </source>
</evidence>
<gene>
    <name evidence="10" type="primary">ABSGL_08280.1 scaffold 9741</name>
</gene>
<keyword evidence="3" id="KW-0349">Heme</keyword>
<keyword evidence="8" id="KW-0812">Transmembrane</keyword>
<evidence type="ECO:0000256" key="1">
    <source>
        <dbReference type="ARBA" id="ARBA00001970"/>
    </source>
</evidence>
<dbReference type="PANTHER" id="PTHR33577">
    <property type="entry name" value="STERIGMATOCYSTIN BIOSYNTHESIS PEROXIDASE STCC-RELATED"/>
    <property type="match status" value="1"/>
</dbReference>
<dbReference type="PROSITE" id="PS51405">
    <property type="entry name" value="HEME_HALOPEROXIDASE"/>
    <property type="match status" value="1"/>
</dbReference>
<evidence type="ECO:0000256" key="4">
    <source>
        <dbReference type="ARBA" id="ARBA00022723"/>
    </source>
</evidence>
<keyword evidence="2" id="KW-0575">Peroxidase</keyword>
<evidence type="ECO:0000256" key="8">
    <source>
        <dbReference type="SAM" id="Phobius"/>
    </source>
</evidence>
<accession>A0A168PJ24</accession>
<dbReference type="InParanoid" id="A0A168PJ24"/>
<evidence type="ECO:0000256" key="6">
    <source>
        <dbReference type="ARBA" id="ARBA00023004"/>
    </source>
</evidence>
<proteinExistence type="inferred from homology"/>
<dbReference type="Pfam" id="PF01328">
    <property type="entry name" value="Peroxidase_2"/>
    <property type="match status" value="1"/>
</dbReference>
<evidence type="ECO:0000313" key="11">
    <source>
        <dbReference type="Proteomes" id="UP000078561"/>
    </source>
</evidence>
<evidence type="ECO:0000256" key="7">
    <source>
        <dbReference type="ARBA" id="ARBA00025795"/>
    </source>
</evidence>
<evidence type="ECO:0000256" key="2">
    <source>
        <dbReference type="ARBA" id="ARBA00022559"/>
    </source>
</evidence>
<evidence type="ECO:0000259" key="9">
    <source>
        <dbReference type="PROSITE" id="PS51405"/>
    </source>
</evidence>
<dbReference type="GO" id="GO:0046872">
    <property type="term" value="F:metal ion binding"/>
    <property type="evidence" value="ECO:0007669"/>
    <property type="project" value="UniProtKB-KW"/>
</dbReference>
<organism evidence="10">
    <name type="scientific">Absidia glauca</name>
    <name type="common">Pin mould</name>
    <dbReference type="NCBI Taxonomy" id="4829"/>
    <lineage>
        <taxon>Eukaryota</taxon>
        <taxon>Fungi</taxon>
        <taxon>Fungi incertae sedis</taxon>
        <taxon>Mucoromycota</taxon>
        <taxon>Mucoromycotina</taxon>
        <taxon>Mucoromycetes</taxon>
        <taxon>Mucorales</taxon>
        <taxon>Cunninghamellaceae</taxon>
        <taxon>Absidia</taxon>
    </lineage>
</organism>
<comment type="similarity">
    <text evidence="7">Belongs to the chloroperoxidase family.</text>
</comment>
<sequence>MGKRKSGAKQQQQQQQQQRRSQWSFKRLMVGAILGFLVIQVIRIELQAAGSTKTPDEWRALVKQRPYARLPTDARSPCPMLNLLANHGFLPRDGRHISKAQLYDALVLVGAPPTITYGFLTTVVYRMYHRVAPDAPFWTNFVAAPTIDLDMLAIHNLIEHDVSLTRLDSALDDTAIPQANLVRRMHQWTLQHDGQLDMQAEHDLRKIRWYESTLSNPKSHLGLLYQFSSSTECALLLDILGRDGTMRADHIEALLLDERFPDDWYPREKAYPALQALVRPLKCWYGIRKSAATLESLQALSNDTQQILV</sequence>
<dbReference type="GO" id="GO:0004601">
    <property type="term" value="F:peroxidase activity"/>
    <property type="evidence" value="ECO:0007669"/>
    <property type="project" value="UniProtKB-KW"/>
</dbReference>
<protein>
    <recommendedName>
        <fullName evidence="9">Heme haloperoxidase family profile domain-containing protein</fullName>
    </recommendedName>
</protein>
<evidence type="ECO:0000256" key="3">
    <source>
        <dbReference type="ARBA" id="ARBA00022617"/>
    </source>
</evidence>
<comment type="cofactor">
    <cofactor evidence="1">
        <name>heme b</name>
        <dbReference type="ChEBI" id="CHEBI:60344"/>
    </cofactor>
</comment>
<dbReference type="PANTHER" id="PTHR33577:SF18">
    <property type="entry name" value="HEME HALOPEROXIDASE FAMILY PROFILE DOMAIN-CONTAINING PROTEIN"/>
    <property type="match status" value="1"/>
</dbReference>
<reference evidence="10" key="1">
    <citation type="submission" date="2016-04" db="EMBL/GenBank/DDBJ databases">
        <authorList>
            <person name="Evans L.H."/>
            <person name="Alamgir A."/>
            <person name="Owens N."/>
            <person name="Weber N.D."/>
            <person name="Virtaneva K."/>
            <person name="Barbian K."/>
            <person name="Babar A."/>
            <person name="Rosenke K."/>
        </authorList>
    </citation>
    <scope>NUCLEOTIDE SEQUENCE [LARGE SCALE GENOMIC DNA]</scope>
    <source>
        <strain evidence="10">CBS 101.48</strain>
    </source>
</reference>
<dbReference type="InterPro" id="IPR036851">
    <property type="entry name" value="Chloroperoxidase-like_sf"/>
</dbReference>
<dbReference type="InterPro" id="IPR000028">
    <property type="entry name" value="Chloroperoxidase"/>
</dbReference>
<dbReference type="EMBL" id="LT553855">
    <property type="protein sequence ID" value="SAM02487.1"/>
    <property type="molecule type" value="Genomic_DNA"/>
</dbReference>
<dbReference type="OrthoDB" id="407298at2759"/>
<feature type="domain" description="Heme haloperoxidase family profile" evidence="9">
    <location>
        <begin position="54"/>
        <end position="279"/>
    </location>
</feature>
<keyword evidence="5" id="KW-0560">Oxidoreductase</keyword>
<dbReference type="OMA" id="DWHPRET"/>
<feature type="transmembrane region" description="Helical" evidence="8">
    <location>
        <begin position="28"/>
        <end position="46"/>
    </location>
</feature>